<evidence type="ECO:0000256" key="10">
    <source>
        <dbReference type="ARBA" id="ARBA00023295"/>
    </source>
</evidence>
<dbReference type="FunFam" id="1.20.58.1040:FF:000004">
    <property type="entry name" value="O-Glycosyl hydrolase family 17 protein"/>
    <property type="match status" value="1"/>
</dbReference>
<evidence type="ECO:0000256" key="1">
    <source>
        <dbReference type="ARBA" id="ARBA00004609"/>
    </source>
</evidence>
<keyword evidence="3" id="KW-1003">Cell membrane</keyword>
<feature type="domain" description="X8" evidence="13">
    <location>
        <begin position="381"/>
        <end position="464"/>
    </location>
</feature>
<feature type="domain" description="X8" evidence="13">
    <location>
        <begin position="553"/>
        <end position="637"/>
    </location>
</feature>
<organism evidence="14 15">
    <name type="scientific">Urochloa decumbens</name>
    <dbReference type="NCBI Taxonomy" id="240449"/>
    <lineage>
        <taxon>Eukaryota</taxon>
        <taxon>Viridiplantae</taxon>
        <taxon>Streptophyta</taxon>
        <taxon>Embryophyta</taxon>
        <taxon>Tracheophyta</taxon>
        <taxon>Spermatophyta</taxon>
        <taxon>Magnoliopsida</taxon>
        <taxon>Liliopsida</taxon>
        <taxon>Poales</taxon>
        <taxon>Poaceae</taxon>
        <taxon>PACMAD clade</taxon>
        <taxon>Panicoideae</taxon>
        <taxon>Panicodae</taxon>
        <taxon>Paniceae</taxon>
        <taxon>Melinidinae</taxon>
        <taxon>Urochloa</taxon>
    </lineage>
</organism>
<keyword evidence="4" id="KW-0336">GPI-anchor</keyword>
<feature type="signal peptide" evidence="12">
    <location>
        <begin position="1"/>
        <end position="26"/>
    </location>
</feature>
<dbReference type="InterPro" id="IPR000490">
    <property type="entry name" value="Glyco_hydro_17"/>
</dbReference>
<evidence type="ECO:0000256" key="6">
    <source>
        <dbReference type="ARBA" id="ARBA00022801"/>
    </source>
</evidence>
<dbReference type="Gene3D" id="3.20.20.80">
    <property type="entry name" value="Glycosidases"/>
    <property type="match status" value="1"/>
</dbReference>
<evidence type="ECO:0000256" key="3">
    <source>
        <dbReference type="ARBA" id="ARBA00022475"/>
    </source>
</evidence>
<evidence type="ECO:0000259" key="13">
    <source>
        <dbReference type="SMART" id="SM00768"/>
    </source>
</evidence>
<dbReference type="Pfam" id="PF07983">
    <property type="entry name" value="X8"/>
    <property type="match status" value="3"/>
</dbReference>
<evidence type="ECO:0000313" key="15">
    <source>
        <dbReference type="Proteomes" id="UP001497457"/>
    </source>
</evidence>
<dbReference type="FunFam" id="3.20.20.80:FF:000010">
    <property type="entry name" value="glucan endo-1,3-beta-glucosidase, basic"/>
    <property type="match status" value="1"/>
</dbReference>
<dbReference type="InterPro" id="IPR012946">
    <property type="entry name" value="X8"/>
</dbReference>
<dbReference type="Pfam" id="PF00332">
    <property type="entry name" value="Glyco_hydro_17"/>
    <property type="match status" value="1"/>
</dbReference>
<comment type="similarity">
    <text evidence="2 11">Belongs to the glycosyl hydrolase 17 family.</text>
</comment>
<protein>
    <recommendedName>
        <fullName evidence="13">X8 domain-containing protein</fullName>
    </recommendedName>
</protein>
<sequence>MALTRLLIVLLGATLPLLLFFSRAEAGELGVSYGRVANDLPGPSSVVNLLKSNGITMVRIYDANRNVLTSLANSGIKVMVMVPNEEVAGLASSPSAALQWVRDSVAAYPSTQIHAVAVGNEVFDSRPDLNSALVPAMTNVQAALAQLNLAGAVKVTTPLAFDALDVSWPPSAGKFKDSITESVMRPMLSFLQRTGSYLSVNYYPFLTYMAQPESFTLDYVLDNSNPGVLDPDAKITYYNLLDAQRDATYYAMEKLGFSNLAVHHTEHGAPSGGHRKPGGGGHRRLLQDGGAVASVANAQAYINNLMNRVLSGNTGTPHRPGADMDVYIFALFNENNKGTGPDDVEQHFGLFYPNMQKVYDFDFQHVINGGGGGGGGQQKESWCVANAGVGDKRLKDALDYACGHGADCSAIQPDGSCFEPDTMAAHASYAFNSYYQSMNRAAGACDFNGAGSIVYDKPADTCSSAKPSWCVANAAAGDTRLQAALDYACANGADCGAIQSGGSCFQPDTKVAHASYAFNDYYQRKNRVSGACDFSGAATVVYQQPSLCAATTSWCVAKPGVGDTQLQQALDYACSHGADCNAIQAGGSCFQPDTKASHASYAFNSYYQRNARAAVACDFSGAGSIVYQQPMVGNCVLPSNG</sequence>
<keyword evidence="8" id="KW-1015">Disulfide bond</keyword>
<reference evidence="15" key="1">
    <citation type="submission" date="2024-06" db="EMBL/GenBank/DDBJ databases">
        <authorList>
            <person name="Ryan C."/>
        </authorList>
    </citation>
    <scope>NUCLEOTIDE SEQUENCE [LARGE SCALE GENOMIC DNA]</scope>
</reference>
<dbReference type="SMART" id="SM00768">
    <property type="entry name" value="X8"/>
    <property type="match status" value="3"/>
</dbReference>
<name>A0ABC9FX28_9POAL</name>
<keyword evidence="15" id="KW-1185">Reference proteome</keyword>
<evidence type="ECO:0000256" key="4">
    <source>
        <dbReference type="ARBA" id="ARBA00022622"/>
    </source>
</evidence>
<dbReference type="GO" id="GO:0009506">
    <property type="term" value="C:plasmodesma"/>
    <property type="evidence" value="ECO:0007669"/>
    <property type="project" value="UniProtKB-ARBA"/>
</dbReference>
<accession>A0ABC9FX28</accession>
<keyword evidence="9" id="KW-0325">Glycoprotein</keyword>
<evidence type="ECO:0000256" key="8">
    <source>
        <dbReference type="ARBA" id="ARBA00023157"/>
    </source>
</evidence>
<dbReference type="FunFam" id="1.20.58.1040:FF:000001">
    <property type="entry name" value="Glucan endo-1,3-beta-glucosidase 4"/>
    <property type="match status" value="2"/>
</dbReference>
<keyword evidence="7" id="KW-0472">Membrane</keyword>
<evidence type="ECO:0000256" key="12">
    <source>
        <dbReference type="SAM" id="SignalP"/>
    </source>
</evidence>
<evidence type="ECO:0000313" key="14">
    <source>
        <dbReference type="EMBL" id="CAL5083324.1"/>
    </source>
</evidence>
<feature type="domain" description="X8" evidence="13">
    <location>
        <begin position="468"/>
        <end position="550"/>
    </location>
</feature>
<keyword evidence="10" id="KW-0326">Glycosidase</keyword>
<dbReference type="AlphaFoldDB" id="A0ABC9FX28"/>
<evidence type="ECO:0000256" key="9">
    <source>
        <dbReference type="ARBA" id="ARBA00023180"/>
    </source>
</evidence>
<gene>
    <name evidence="14" type="ORF">URODEC1_LOCUS109868</name>
</gene>
<dbReference type="InterPro" id="IPR017853">
    <property type="entry name" value="GH"/>
</dbReference>
<dbReference type="Gene3D" id="1.20.58.1040">
    <property type="match status" value="3"/>
</dbReference>
<dbReference type="GO" id="GO:0042973">
    <property type="term" value="F:glucan endo-1,3-beta-D-glucosidase activity"/>
    <property type="evidence" value="ECO:0007669"/>
    <property type="project" value="UniProtKB-ARBA"/>
</dbReference>
<reference evidence="14 15" key="2">
    <citation type="submission" date="2024-10" db="EMBL/GenBank/DDBJ databases">
        <authorList>
            <person name="Ryan C."/>
        </authorList>
    </citation>
    <scope>NUCLEOTIDE SEQUENCE [LARGE SCALE GENOMIC DNA]</scope>
</reference>
<dbReference type="GO" id="GO:0098552">
    <property type="term" value="C:side of membrane"/>
    <property type="evidence" value="ECO:0007669"/>
    <property type="project" value="UniProtKB-KW"/>
</dbReference>
<dbReference type="SUPFAM" id="SSF51445">
    <property type="entry name" value="(Trans)glycosidases"/>
    <property type="match status" value="1"/>
</dbReference>
<dbReference type="EMBL" id="OZ075117">
    <property type="protein sequence ID" value="CAL5083324.1"/>
    <property type="molecule type" value="Genomic_DNA"/>
</dbReference>
<keyword evidence="6" id="KW-0378">Hydrolase</keyword>
<evidence type="ECO:0000256" key="11">
    <source>
        <dbReference type="RuleBase" id="RU004335"/>
    </source>
</evidence>
<evidence type="ECO:0000256" key="2">
    <source>
        <dbReference type="ARBA" id="ARBA00008773"/>
    </source>
</evidence>
<dbReference type="GO" id="GO:0005886">
    <property type="term" value="C:plasma membrane"/>
    <property type="evidence" value="ECO:0007669"/>
    <property type="project" value="UniProtKB-SubCell"/>
</dbReference>
<evidence type="ECO:0000256" key="7">
    <source>
        <dbReference type="ARBA" id="ARBA00023136"/>
    </source>
</evidence>
<dbReference type="InterPro" id="IPR044965">
    <property type="entry name" value="Glyco_hydro_17_plant"/>
</dbReference>
<keyword evidence="5 12" id="KW-0732">Signal</keyword>
<proteinExistence type="inferred from homology"/>
<keyword evidence="4" id="KW-0449">Lipoprotein</keyword>
<feature type="chain" id="PRO_5044864121" description="X8 domain-containing protein" evidence="12">
    <location>
        <begin position="27"/>
        <end position="641"/>
    </location>
</feature>
<comment type="subcellular location">
    <subcellularLocation>
        <location evidence="1">Cell membrane</location>
        <topology evidence="1">Lipid-anchor</topology>
        <topology evidence="1">GPI-anchor</topology>
    </subcellularLocation>
</comment>
<evidence type="ECO:0000256" key="5">
    <source>
        <dbReference type="ARBA" id="ARBA00022729"/>
    </source>
</evidence>
<dbReference type="Proteomes" id="UP001497457">
    <property type="component" value="Chromosome 7b"/>
</dbReference>
<dbReference type="PANTHER" id="PTHR32227">
    <property type="entry name" value="GLUCAN ENDO-1,3-BETA-GLUCOSIDASE BG1-RELATED-RELATED"/>
    <property type="match status" value="1"/>
</dbReference>